<dbReference type="STRING" id="335973.SAMN04488693_102288"/>
<dbReference type="Proteomes" id="UP000199258">
    <property type="component" value="Unassembled WGS sequence"/>
</dbReference>
<accession>A0A1G8EXZ2</accession>
<gene>
    <name evidence="2" type="ORF">SAMN04488693_102288</name>
</gene>
<dbReference type="AlphaFoldDB" id="A0A1G8EXZ2"/>
<dbReference type="EMBL" id="FNDT01000002">
    <property type="protein sequence ID" value="SDH74756.1"/>
    <property type="molecule type" value="Genomic_DNA"/>
</dbReference>
<feature type="domain" description="Actinobacteria/chloroflexi VLRF1 release factor" evidence="1">
    <location>
        <begin position="89"/>
        <end position="218"/>
    </location>
</feature>
<dbReference type="InterPro" id="IPR042226">
    <property type="entry name" value="eFR1_2_sf"/>
</dbReference>
<dbReference type="Gene3D" id="3.30.420.60">
    <property type="entry name" value="eRF1 domain 2"/>
    <property type="match status" value="1"/>
</dbReference>
<keyword evidence="3" id="KW-1185">Reference proteome</keyword>
<organism evidence="2 3">
    <name type="scientific">Arthrobacter subterraneus</name>
    <dbReference type="NCBI Taxonomy" id="335973"/>
    <lineage>
        <taxon>Bacteria</taxon>
        <taxon>Bacillati</taxon>
        <taxon>Actinomycetota</taxon>
        <taxon>Actinomycetes</taxon>
        <taxon>Micrococcales</taxon>
        <taxon>Micrococcaceae</taxon>
        <taxon>Arthrobacter</taxon>
    </lineage>
</organism>
<sequence>MQDNRLVLVPPERLEGWVRRFAERNGPFSTEYTAAAPGRAMLRAPNGCSAEITVPLAFPGMETVSGNTGPYGQEQAVQELIRLASRPVTVGLLLIRRGGYGVGLARNGVLVASKNGTRYVQSRTAAGGWSQQRFARRRANQADALVATAAERAAVLFAEEAPDCLQPGGDAALFSECLAHARLARYRQLPLLPLLPVPDPRRDVLRQAAADARSLRVHVTGIPGD</sequence>
<name>A0A1G8EXZ2_9MICC</name>
<dbReference type="Pfam" id="PF18859">
    <property type="entry name" value="acVLRF1"/>
    <property type="match status" value="1"/>
</dbReference>
<dbReference type="NCBIfam" id="NF041024">
    <property type="entry name" value="acVLRF1_NCBI"/>
    <property type="match status" value="1"/>
</dbReference>
<reference evidence="2 3" key="1">
    <citation type="submission" date="2016-10" db="EMBL/GenBank/DDBJ databases">
        <authorList>
            <person name="de Groot N.N."/>
        </authorList>
    </citation>
    <scope>NUCLEOTIDE SEQUENCE [LARGE SCALE GENOMIC DNA]</scope>
    <source>
        <strain evidence="2 3">NP_1H</strain>
    </source>
</reference>
<dbReference type="SUPFAM" id="SSF53137">
    <property type="entry name" value="Translational machinery components"/>
    <property type="match status" value="1"/>
</dbReference>
<proteinExistence type="predicted"/>
<evidence type="ECO:0000313" key="2">
    <source>
        <dbReference type="EMBL" id="SDH74756.1"/>
    </source>
</evidence>
<dbReference type="OrthoDB" id="3728778at2"/>
<evidence type="ECO:0000259" key="1">
    <source>
        <dbReference type="Pfam" id="PF18859"/>
    </source>
</evidence>
<dbReference type="RefSeq" id="WP_090584762.1">
    <property type="nucleotide sequence ID" value="NZ_FNDT01000002.1"/>
</dbReference>
<protein>
    <recommendedName>
        <fullName evidence="1">Actinobacteria/chloroflexi VLRF1 release factor domain-containing protein</fullName>
    </recommendedName>
</protein>
<dbReference type="InterPro" id="IPR040783">
    <property type="entry name" value="VLRF1"/>
</dbReference>
<evidence type="ECO:0000313" key="3">
    <source>
        <dbReference type="Proteomes" id="UP000199258"/>
    </source>
</evidence>